<evidence type="ECO:0000313" key="2">
    <source>
        <dbReference type="Proteomes" id="UP001497700"/>
    </source>
</evidence>
<organism evidence="1 2">
    <name type="scientific">Hypoxylon rubiginosum</name>
    <dbReference type="NCBI Taxonomy" id="110542"/>
    <lineage>
        <taxon>Eukaryota</taxon>
        <taxon>Fungi</taxon>
        <taxon>Dikarya</taxon>
        <taxon>Ascomycota</taxon>
        <taxon>Pezizomycotina</taxon>
        <taxon>Sordariomycetes</taxon>
        <taxon>Xylariomycetidae</taxon>
        <taxon>Xylariales</taxon>
        <taxon>Hypoxylaceae</taxon>
        <taxon>Hypoxylon</taxon>
    </lineage>
</organism>
<keyword evidence="2" id="KW-1185">Reference proteome</keyword>
<comment type="caution">
    <text evidence="1">The sequence shown here is derived from an EMBL/GenBank/DDBJ whole genome shotgun (WGS) entry which is preliminary data.</text>
</comment>
<reference evidence="1 2" key="1">
    <citation type="journal article" date="2022" name="New Phytol.">
        <title>Ecological generalism drives hyperdiversity of secondary metabolite gene clusters in xylarialean endophytes.</title>
        <authorList>
            <person name="Franco M.E.E."/>
            <person name="Wisecaver J.H."/>
            <person name="Arnold A.E."/>
            <person name="Ju Y.M."/>
            <person name="Slot J.C."/>
            <person name="Ahrendt S."/>
            <person name="Moore L.P."/>
            <person name="Eastman K.E."/>
            <person name="Scott K."/>
            <person name="Konkel Z."/>
            <person name="Mondo S.J."/>
            <person name="Kuo A."/>
            <person name="Hayes R.D."/>
            <person name="Haridas S."/>
            <person name="Andreopoulos B."/>
            <person name="Riley R."/>
            <person name="LaButti K."/>
            <person name="Pangilinan J."/>
            <person name="Lipzen A."/>
            <person name="Amirebrahimi M."/>
            <person name="Yan J."/>
            <person name="Adam C."/>
            <person name="Keymanesh K."/>
            <person name="Ng V."/>
            <person name="Louie K."/>
            <person name="Northen T."/>
            <person name="Drula E."/>
            <person name="Henrissat B."/>
            <person name="Hsieh H.M."/>
            <person name="Youens-Clark K."/>
            <person name="Lutzoni F."/>
            <person name="Miadlikowska J."/>
            <person name="Eastwood D.C."/>
            <person name="Hamelin R.C."/>
            <person name="Grigoriev I.V."/>
            <person name="U'Ren J.M."/>
        </authorList>
    </citation>
    <scope>NUCLEOTIDE SEQUENCE [LARGE SCALE GENOMIC DNA]</scope>
    <source>
        <strain evidence="1 2">CBS 119005</strain>
    </source>
</reference>
<gene>
    <name evidence="1" type="ORF">F4820DRAFT_455093</name>
</gene>
<protein>
    <submittedName>
        <fullName evidence="1">NAD(P)-binding protein</fullName>
    </submittedName>
</protein>
<sequence length="299" mass="32961">MATVQKNREAVFGFTKTTRHDTYEFISPKKADLYGKSVFITGASKGVGRETALSFAAAGCSQIAIGARSDLSSLVGDIKEAAKKAGRTREPKVVSIKLDVTLEDSVKAAAETISNEFGGKLDILVNNAGYLEEWLPVGEASPSEWWTTYEINVKGVFLCSRYFIPLLLESDLKTNVLTSSAGAVGVMPGASAYQSSKFTICRIAEFIATEYQEKGLICFAMHPGGVKTELAYNMPEWMHKVLVDEPQMPADSTVWLTSERRPWLGGRFINTNWDMEELEARKDEIVNGDLLKFRLTTAF</sequence>
<proteinExistence type="predicted"/>
<evidence type="ECO:0000313" key="1">
    <source>
        <dbReference type="EMBL" id="KAI4870945.1"/>
    </source>
</evidence>
<accession>A0ACB9ZIA0</accession>
<name>A0ACB9ZIA0_9PEZI</name>
<dbReference type="EMBL" id="MU393422">
    <property type="protein sequence ID" value="KAI4870945.1"/>
    <property type="molecule type" value="Genomic_DNA"/>
</dbReference>
<dbReference type="Proteomes" id="UP001497700">
    <property type="component" value="Unassembled WGS sequence"/>
</dbReference>